<evidence type="ECO:0000313" key="2">
    <source>
        <dbReference type="Proteomes" id="UP001139353"/>
    </source>
</evidence>
<organism evidence="1 2">
    <name type="scientific">Scleromatobacter humisilvae</name>
    <dbReference type="NCBI Taxonomy" id="2897159"/>
    <lineage>
        <taxon>Bacteria</taxon>
        <taxon>Pseudomonadati</taxon>
        <taxon>Pseudomonadota</taxon>
        <taxon>Betaproteobacteria</taxon>
        <taxon>Burkholderiales</taxon>
        <taxon>Sphaerotilaceae</taxon>
        <taxon>Scleromatobacter</taxon>
    </lineage>
</organism>
<protein>
    <submittedName>
        <fullName evidence="1">Uncharacterized protein</fullName>
    </submittedName>
</protein>
<dbReference type="Proteomes" id="UP001139353">
    <property type="component" value="Unassembled WGS sequence"/>
</dbReference>
<comment type="caution">
    <text evidence="1">The sequence shown here is derived from an EMBL/GenBank/DDBJ whole genome shotgun (WGS) entry which is preliminary data.</text>
</comment>
<accession>A0A9X2C0C0</accession>
<sequence>MIRSSVVVDITIGGSPPVTVSAQTSQPGQIFSRDAWTNAVQVALEAWRRQADADLRAVAH</sequence>
<reference evidence="1" key="1">
    <citation type="submission" date="2021-11" db="EMBL/GenBank/DDBJ databases">
        <title>BS-T2-15 a new species belonging to the Comamonadaceae family isolated from the soil of a French oak forest.</title>
        <authorList>
            <person name="Mieszkin S."/>
            <person name="Alain K."/>
        </authorList>
    </citation>
    <scope>NUCLEOTIDE SEQUENCE</scope>
    <source>
        <strain evidence="1">BS-T2-15</strain>
    </source>
</reference>
<proteinExistence type="predicted"/>
<name>A0A9X2C0C0_9BURK</name>
<gene>
    <name evidence="1" type="ORF">LPC04_17935</name>
</gene>
<keyword evidence="2" id="KW-1185">Reference proteome</keyword>
<dbReference type="AlphaFoldDB" id="A0A9X2C0C0"/>
<dbReference type="EMBL" id="JAJLJH010000005">
    <property type="protein sequence ID" value="MCK9687588.1"/>
    <property type="molecule type" value="Genomic_DNA"/>
</dbReference>
<evidence type="ECO:0000313" key="1">
    <source>
        <dbReference type="EMBL" id="MCK9687588.1"/>
    </source>
</evidence>
<dbReference type="RefSeq" id="WP_275683629.1">
    <property type="nucleotide sequence ID" value="NZ_JAJLJH010000005.1"/>
</dbReference>